<feature type="domain" description="DEAD-box RNA helicase Q" evidence="10">
    <location>
        <begin position="283"/>
        <end position="311"/>
    </location>
</feature>
<dbReference type="Pfam" id="PF00271">
    <property type="entry name" value="Helicase_C"/>
    <property type="match status" value="1"/>
</dbReference>
<evidence type="ECO:0000256" key="6">
    <source>
        <dbReference type="PROSITE-ProRule" id="PRU00552"/>
    </source>
</evidence>
<feature type="short sequence motif" description="Q motif" evidence="6">
    <location>
        <begin position="283"/>
        <end position="311"/>
    </location>
</feature>
<dbReference type="PANTHER" id="PTHR47959">
    <property type="entry name" value="ATP-DEPENDENT RNA HELICASE RHLE-RELATED"/>
    <property type="match status" value="1"/>
</dbReference>
<dbReference type="PROSITE" id="PS51192">
    <property type="entry name" value="HELICASE_ATP_BIND_1"/>
    <property type="match status" value="1"/>
</dbReference>
<protein>
    <submittedName>
        <fullName evidence="11">DEAD/DEAH box helicase</fullName>
    </submittedName>
</protein>
<evidence type="ECO:0000259" key="10">
    <source>
        <dbReference type="PROSITE" id="PS51195"/>
    </source>
</evidence>
<dbReference type="GO" id="GO:0003676">
    <property type="term" value="F:nucleic acid binding"/>
    <property type="evidence" value="ECO:0007669"/>
    <property type="project" value="InterPro"/>
</dbReference>
<dbReference type="InterPro" id="IPR011545">
    <property type="entry name" value="DEAD/DEAH_box_helicase_dom"/>
</dbReference>
<dbReference type="InterPro" id="IPR050079">
    <property type="entry name" value="DEAD_box_RNA_helicase"/>
</dbReference>
<dbReference type="EMBL" id="NMVO01000013">
    <property type="protein sequence ID" value="OYO13414.1"/>
    <property type="molecule type" value="Genomic_DNA"/>
</dbReference>
<dbReference type="GO" id="GO:0016787">
    <property type="term" value="F:hydrolase activity"/>
    <property type="evidence" value="ECO:0007669"/>
    <property type="project" value="UniProtKB-KW"/>
</dbReference>
<evidence type="ECO:0000256" key="2">
    <source>
        <dbReference type="ARBA" id="ARBA00022801"/>
    </source>
</evidence>
<dbReference type="PANTHER" id="PTHR47959:SF13">
    <property type="entry name" value="ATP-DEPENDENT RNA HELICASE RHLE"/>
    <property type="match status" value="1"/>
</dbReference>
<dbReference type="PROSITE" id="PS51195">
    <property type="entry name" value="Q_MOTIF"/>
    <property type="match status" value="1"/>
</dbReference>
<dbReference type="SUPFAM" id="SSF52540">
    <property type="entry name" value="P-loop containing nucleoside triphosphate hydrolases"/>
    <property type="match status" value="1"/>
</dbReference>
<keyword evidence="12" id="KW-1185">Reference proteome</keyword>
<evidence type="ECO:0000256" key="5">
    <source>
        <dbReference type="ARBA" id="ARBA00038437"/>
    </source>
</evidence>
<dbReference type="InterPro" id="IPR027417">
    <property type="entry name" value="P-loop_NTPase"/>
</dbReference>
<organism evidence="11 12">
    <name type="scientific">Enemella evansiae</name>
    <dbReference type="NCBI Taxonomy" id="2016499"/>
    <lineage>
        <taxon>Bacteria</taxon>
        <taxon>Bacillati</taxon>
        <taxon>Actinomycetota</taxon>
        <taxon>Actinomycetes</taxon>
        <taxon>Propionibacteriales</taxon>
        <taxon>Propionibacteriaceae</taxon>
        <taxon>Enemella</taxon>
    </lineage>
</organism>
<feature type="compositionally biased region" description="Basic and acidic residues" evidence="7">
    <location>
        <begin position="52"/>
        <end position="89"/>
    </location>
</feature>
<evidence type="ECO:0000259" key="8">
    <source>
        <dbReference type="PROSITE" id="PS51192"/>
    </source>
</evidence>
<reference evidence="11 12" key="1">
    <citation type="submission" date="2017-07" db="EMBL/GenBank/DDBJ databases">
        <title>Draft whole genome sequences of clinical Proprionibacteriaceae strains.</title>
        <authorList>
            <person name="Bernier A.-M."/>
            <person name="Bernard K."/>
            <person name="Domingo M.-C."/>
        </authorList>
    </citation>
    <scope>NUCLEOTIDE SEQUENCE [LARGE SCALE GENOMIC DNA]</scope>
    <source>
        <strain evidence="11 12">NML 030167</strain>
    </source>
</reference>
<evidence type="ECO:0000256" key="7">
    <source>
        <dbReference type="SAM" id="MobiDB-lite"/>
    </source>
</evidence>
<feature type="compositionally biased region" description="Basic residues" evidence="7">
    <location>
        <begin position="1"/>
        <end position="11"/>
    </location>
</feature>
<evidence type="ECO:0000313" key="11">
    <source>
        <dbReference type="EMBL" id="OYO13414.1"/>
    </source>
</evidence>
<dbReference type="GO" id="GO:0003724">
    <property type="term" value="F:RNA helicase activity"/>
    <property type="evidence" value="ECO:0007669"/>
    <property type="project" value="InterPro"/>
</dbReference>
<comment type="similarity">
    <text evidence="5">Belongs to the DEAD box helicase family.</text>
</comment>
<evidence type="ECO:0000256" key="4">
    <source>
        <dbReference type="ARBA" id="ARBA00022840"/>
    </source>
</evidence>
<keyword evidence="1" id="KW-0547">Nucleotide-binding</keyword>
<dbReference type="InterPro" id="IPR014014">
    <property type="entry name" value="RNA_helicase_DEAD_Q_motif"/>
</dbReference>
<dbReference type="GO" id="GO:0005524">
    <property type="term" value="F:ATP binding"/>
    <property type="evidence" value="ECO:0007669"/>
    <property type="project" value="UniProtKB-KW"/>
</dbReference>
<feature type="compositionally biased region" description="Basic and acidic residues" evidence="7">
    <location>
        <begin position="700"/>
        <end position="716"/>
    </location>
</feature>
<feature type="domain" description="Helicase ATP-binding" evidence="8">
    <location>
        <begin position="314"/>
        <end position="488"/>
    </location>
</feature>
<dbReference type="CDD" id="cd18787">
    <property type="entry name" value="SF2_C_DEAD"/>
    <property type="match status" value="1"/>
</dbReference>
<dbReference type="InterPro" id="IPR044742">
    <property type="entry name" value="DEAD/DEAH_RhlB"/>
</dbReference>
<dbReference type="RefSeq" id="WP_094405595.1">
    <property type="nucleotide sequence ID" value="NZ_NMVN01000013.1"/>
</dbReference>
<feature type="compositionally biased region" description="Basic and acidic residues" evidence="7">
    <location>
        <begin position="225"/>
        <end position="255"/>
    </location>
</feature>
<dbReference type="GO" id="GO:0005829">
    <property type="term" value="C:cytosol"/>
    <property type="evidence" value="ECO:0007669"/>
    <property type="project" value="TreeGrafter"/>
</dbReference>
<sequence length="735" mass="82884">MSKRPTTKVRSKTAPGKSRPKSFKADGTPKKRWSASERSERGHAPRRSGGKPRVERDRFERSSEERRTPDRRGRSFVKVEPRQDRDFRDRDDRRDFRSRDDRRDFRDRDDRRTDRRDFRDRDDRRNFRDRDDRRTDRRDFRDRDDRRDFRSRDDRRDFRDRDDRRTDRRDFRDRDDRRDFRSRDDRRDFRDRDDRRDNRRDFRGQDDRRPRSKERFTGEKFGAGHHRDDRRRTERREQFRDEPRHDQLEELEHADTMSWEPTEATVTAAAPVADQPEVDADAPGFGDLGLPEQLVSSLTRQGITTPFPIQAATIPDALEGKDVLGRGRTGSGKTLGFGLPLLTRLANTDADPNGRPGAVVLVPTRELALQVADVLAPLGKELGLSVTLVAGGMAFGPQIKAFDRGVDVVVATPGRLIDLMDQGVADLTQVKITVLDEADHMADLGFLPDVTTILDAIPTDGQRLLFSATLDRGIDRLVRAYLHDPVTHEVDAAKAAVNTMEHRVLHVLPHDKNAATAAIANREGRTVIFVRTQLGADRVAEQLRSAGVTAGALHGGLTQGARARILAAFKDGTLPVLVATDVAARGIHVDEVSLVLQVDPPMGPKDYLHRAGRTARAGGTGIVASIVLPHQRKQMRRITGQAGVKVEPVEVRPEGDLLTELTGARTPSGAPVTEEEYAKLVAPRREARGPKKRRPAWGRDSGDRQGGRGRGQDRRSGGPRGRTGHGSRGPRSREG</sequence>
<feature type="compositionally biased region" description="Basic residues" evidence="7">
    <location>
        <begin position="722"/>
        <end position="735"/>
    </location>
</feature>
<dbReference type="OrthoDB" id="9805696at2"/>
<proteinExistence type="inferred from homology"/>
<evidence type="ECO:0000313" key="12">
    <source>
        <dbReference type="Proteomes" id="UP000215896"/>
    </source>
</evidence>
<feature type="compositionally biased region" description="Basic and acidic residues" evidence="7">
    <location>
        <begin position="23"/>
        <end position="43"/>
    </location>
</feature>
<evidence type="ECO:0000256" key="3">
    <source>
        <dbReference type="ARBA" id="ARBA00022806"/>
    </source>
</evidence>
<dbReference type="CDD" id="cd00268">
    <property type="entry name" value="DEADc"/>
    <property type="match status" value="1"/>
</dbReference>
<gene>
    <name evidence="11" type="ORF">CGZ94_10555</name>
</gene>
<dbReference type="InterPro" id="IPR001650">
    <property type="entry name" value="Helicase_C-like"/>
</dbReference>
<evidence type="ECO:0000259" key="9">
    <source>
        <dbReference type="PROSITE" id="PS51194"/>
    </source>
</evidence>
<dbReference type="Gene3D" id="3.40.50.300">
    <property type="entry name" value="P-loop containing nucleotide triphosphate hydrolases"/>
    <property type="match status" value="2"/>
</dbReference>
<dbReference type="PROSITE" id="PS51194">
    <property type="entry name" value="HELICASE_CTER"/>
    <property type="match status" value="1"/>
</dbReference>
<dbReference type="AlphaFoldDB" id="A0A255GKB8"/>
<dbReference type="InterPro" id="IPR014001">
    <property type="entry name" value="Helicase_ATP-bd"/>
</dbReference>
<accession>A0A255GKB8</accession>
<keyword evidence="4" id="KW-0067">ATP-binding</keyword>
<feature type="region of interest" description="Disordered" evidence="7">
    <location>
        <begin position="679"/>
        <end position="735"/>
    </location>
</feature>
<keyword evidence="2" id="KW-0378">Hydrolase</keyword>
<keyword evidence="3 11" id="KW-0347">Helicase</keyword>
<comment type="caution">
    <text evidence="11">The sequence shown here is derived from an EMBL/GenBank/DDBJ whole genome shotgun (WGS) entry which is preliminary data.</text>
</comment>
<dbReference type="SMART" id="SM00490">
    <property type="entry name" value="HELICc"/>
    <property type="match status" value="1"/>
</dbReference>
<dbReference type="Proteomes" id="UP000215896">
    <property type="component" value="Unassembled WGS sequence"/>
</dbReference>
<evidence type="ECO:0000256" key="1">
    <source>
        <dbReference type="ARBA" id="ARBA00022741"/>
    </source>
</evidence>
<feature type="domain" description="Helicase C-terminal" evidence="9">
    <location>
        <begin position="511"/>
        <end position="657"/>
    </location>
</feature>
<dbReference type="Pfam" id="PF00270">
    <property type="entry name" value="DEAD"/>
    <property type="match status" value="1"/>
</dbReference>
<feature type="region of interest" description="Disordered" evidence="7">
    <location>
        <begin position="199"/>
        <end position="258"/>
    </location>
</feature>
<name>A0A255GKB8_9ACTN</name>
<feature type="compositionally biased region" description="Basic and acidic residues" evidence="7">
    <location>
        <begin position="199"/>
        <end position="218"/>
    </location>
</feature>
<dbReference type="SMART" id="SM00487">
    <property type="entry name" value="DEXDc"/>
    <property type="match status" value="1"/>
</dbReference>
<feature type="region of interest" description="Disordered" evidence="7">
    <location>
        <begin position="1"/>
        <end position="89"/>
    </location>
</feature>